<organism evidence="2 3">
    <name type="scientific">Actinomycetospora flava</name>
    <dbReference type="NCBI Taxonomy" id="3129232"/>
    <lineage>
        <taxon>Bacteria</taxon>
        <taxon>Bacillati</taxon>
        <taxon>Actinomycetota</taxon>
        <taxon>Actinomycetes</taxon>
        <taxon>Pseudonocardiales</taxon>
        <taxon>Pseudonocardiaceae</taxon>
        <taxon>Actinomycetospora</taxon>
    </lineage>
</organism>
<name>A0ABU8M998_9PSEU</name>
<gene>
    <name evidence="2" type="ORF">WCD58_18815</name>
</gene>
<protein>
    <submittedName>
        <fullName evidence="2">DUF948 domain-containing protein</fullName>
    </submittedName>
</protein>
<evidence type="ECO:0000256" key="1">
    <source>
        <dbReference type="SAM" id="Phobius"/>
    </source>
</evidence>
<comment type="caution">
    <text evidence="2">The sequence shown here is derived from an EMBL/GenBank/DDBJ whole genome shotgun (WGS) entry which is preliminary data.</text>
</comment>
<dbReference type="EMBL" id="JBBEGM010000007">
    <property type="protein sequence ID" value="MEJ2863227.1"/>
    <property type="molecule type" value="Genomic_DNA"/>
</dbReference>
<keyword evidence="3" id="KW-1185">Reference proteome</keyword>
<feature type="transmembrane region" description="Helical" evidence="1">
    <location>
        <begin position="51"/>
        <end position="69"/>
    </location>
</feature>
<accession>A0ABU8M998</accession>
<dbReference type="Proteomes" id="UP001369736">
    <property type="component" value="Unassembled WGS sequence"/>
</dbReference>
<sequence length="339" mass="37001">MTFETDISAGGGRPQSKIGYRVWLTVGSVVLLGSGLIAAGGYMALESYSSSVLANLGTTVLLAVPILVLERSFDRLSRATIATQRDVHGLNRRVAKVAEDVADVGDRLDRLGGRIDERIEQQRADDAESAVEPVREMLAEPSYGTIRSALRRALSSHAQGGSTYLPLQESKVLLKVSQVWDKAGEGLLVEAEVEGLGTPEAGTFQDAPRYVWRAGESTEDFFVGFDKQMRRVLGVAAAPRIDARQFLAVLARTLDAAFRHAEATGKDAWRQPRVVASPSKSWLILGDRLQHTKLSSLSFPRDTITASGPGDAPKGDDILDLNDFRYAWPIAYRLYKGTW</sequence>
<keyword evidence="1" id="KW-1133">Transmembrane helix</keyword>
<reference evidence="2 3" key="1">
    <citation type="submission" date="2024-03" db="EMBL/GenBank/DDBJ databases">
        <title>Actinomycetospora sp. OC33-EN07, a novel actinomycete isolated from wild orchid (Aerides multiflora).</title>
        <authorList>
            <person name="Suriyachadkun C."/>
        </authorList>
    </citation>
    <scope>NUCLEOTIDE SEQUENCE [LARGE SCALE GENOMIC DNA]</scope>
    <source>
        <strain evidence="2 3">OC33-EN07</strain>
    </source>
</reference>
<proteinExistence type="predicted"/>
<keyword evidence="1" id="KW-0812">Transmembrane</keyword>
<evidence type="ECO:0000313" key="2">
    <source>
        <dbReference type="EMBL" id="MEJ2863227.1"/>
    </source>
</evidence>
<dbReference type="RefSeq" id="WP_337704585.1">
    <property type="nucleotide sequence ID" value="NZ_JBBEGM010000007.1"/>
</dbReference>
<feature type="transmembrane region" description="Helical" evidence="1">
    <location>
        <begin position="22"/>
        <end position="45"/>
    </location>
</feature>
<keyword evidence="1" id="KW-0472">Membrane</keyword>
<evidence type="ECO:0000313" key="3">
    <source>
        <dbReference type="Proteomes" id="UP001369736"/>
    </source>
</evidence>